<reference evidence="1 2" key="1">
    <citation type="journal article" date="2023" name="ACS Omega">
        <title>Identification of the Neoaspergillic Acid Biosynthesis Gene Cluster by Establishing an In Vitro CRISPR-Ribonucleoprotein Genetic System in Aspergillus melleus.</title>
        <authorList>
            <person name="Yuan B."/>
            <person name="Grau M.F."/>
            <person name="Murata R.M."/>
            <person name="Torok T."/>
            <person name="Venkateswaran K."/>
            <person name="Stajich J.E."/>
            <person name="Wang C.C.C."/>
        </authorList>
    </citation>
    <scope>NUCLEOTIDE SEQUENCE [LARGE SCALE GENOMIC DNA]</scope>
    <source>
        <strain evidence="1 2">IMV 1140</strain>
    </source>
</reference>
<accession>A0ACC3BF45</accession>
<dbReference type="EMBL" id="JAOPJF010000005">
    <property type="protein sequence ID" value="KAK1149041.1"/>
    <property type="molecule type" value="Genomic_DNA"/>
</dbReference>
<evidence type="ECO:0000313" key="1">
    <source>
        <dbReference type="EMBL" id="KAK1149041.1"/>
    </source>
</evidence>
<organism evidence="1 2">
    <name type="scientific">Aspergillus melleus</name>
    <dbReference type="NCBI Taxonomy" id="138277"/>
    <lineage>
        <taxon>Eukaryota</taxon>
        <taxon>Fungi</taxon>
        <taxon>Dikarya</taxon>
        <taxon>Ascomycota</taxon>
        <taxon>Pezizomycotina</taxon>
        <taxon>Eurotiomycetes</taxon>
        <taxon>Eurotiomycetidae</taxon>
        <taxon>Eurotiales</taxon>
        <taxon>Aspergillaceae</taxon>
        <taxon>Aspergillus</taxon>
        <taxon>Aspergillus subgen. Circumdati</taxon>
    </lineage>
</organism>
<comment type="caution">
    <text evidence="1">The sequence shown here is derived from an EMBL/GenBank/DDBJ whole genome shotgun (WGS) entry which is preliminary data.</text>
</comment>
<dbReference type="Proteomes" id="UP001177260">
    <property type="component" value="Unassembled WGS sequence"/>
</dbReference>
<protein>
    <submittedName>
        <fullName evidence="1">Uncharacterized protein</fullName>
    </submittedName>
</protein>
<evidence type="ECO:0000313" key="2">
    <source>
        <dbReference type="Proteomes" id="UP001177260"/>
    </source>
</evidence>
<proteinExistence type="predicted"/>
<keyword evidence="2" id="KW-1185">Reference proteome</keyword>
<sequence>MAHARDSSQRPVPSKSQLHLAVCFVISALQAILPFAKRTIKSPDTGEEVTMNDLENDADLLVTGLDMSSACRDLLKGSYFSIDGNILDVAVDATFVKVDFVSE</sequence>
<name>A0ACC3BF45_9EURO</name>
<gene>
    <name evidence="1" type="ORF">N8T08_007718</name>
</gene>